<organism evidence="1 2">
    <name type="scientific">Aspergillus bertholletiae</name>
    <dbReference type="NCBI Taxonomy" id="1226010"/>
    <lineage>
        <taxon>Eukaryota</taxon>
        <taxon>Fungi</taxon>
        <taxon>Dikarya</taxon>
        <taxon>Ascomycota</taxon>
        <taxon>Pezizomycotina</taxon>
        <taxon>Eurotiomycetes</taxon>
        <taxon>Eurotiomycetidae</taxon>
        <taxon>Eurotiales</taxon>
        <taxon>Aspergillaceae</taxon>
        <taxon>Aspergillus</taxon>
        <taxon>Aspergillus subgen. Circumdati</taxon>
    </lineage>
</organism>
<dbReference type="OrthoDB" id="4760831at2759"/>
<gene>
    <name evidence="1" type="ORF">BDV26DRAFT_260683</name>
</gene>
<sequence length="247" mass="27307">MELRGQFHFMDRSTNGKTCNAMRFMLDLATQDEYDLHDVSNVDVLFVLDCCYSFMATREASTTGRIVEIMSATARENPRTVTPPANTFTNKILDEVGRRHRDGHRYIEIANLVERLRVQGTAIISPTHCLKTGAASVCIPLAGLAAVDPTTIPPSLQAVFRVEIVDNMAKVDMERFTDWIRSLPVNVAITLEGIYPTGSMCLILSSAYSVYSKLAGMKGYALITEATGSNLLPQLRTEAPVTSIRKK</sequence>
<dbReference type="AlphaFoldDB" id="A0A5N7BAP9"/>
<name>A0A5N7BAP9_9EURO</name>
<accession>A0A5N7BAP9</accession>
<dbReference type="Proteomes" id="UP000326198">
    <property type="component" value="Unassembled WGS sequence"/>
</dbReference>
<dbReference type="EMBL" id="ML736202">
    <property type="protein sequence ID" value="KAE8378845.1"/>
    <property type="molecule type" value="Genomic_DNA"/>
</dbReference>
<protein>
    <submittedName>
        <fullName evidence="1">Uncharacterized protein</fullName>
    </submittedName>
</protein>
<reference evidence="1 2" key="1">
    <citation type="submission" date="2019-04" db="EMBL/GenBank/DDBJ databases">
        <title>Friends and foes A comparative genomics studyof 23 Aspergillus species from section Flavi.</title>
        <authorList>
            <consortium name="DOE Joint Genome Institute"/>
            <person name="Kjaerbolling I."/>
            <person name="Vesth T."/>
            <person name="Frisvad J.C."/>
            <person name="Nybo J.L."/>
            <person name="Theobald S."/>
            <person name="Kildgaard S."/>
            <person name="Isbrandt T."/>
            <person name="Kuo A."/>
            <person name="Sato A."/>
            <person name="Lyhne E.K."/>
            <person name="Kogle M.E."/>
            <person name="Wiebenga A."/>
            <person name="Kun R.S."/>
            <person name="Lubbers R.J."/>
            <person name="Makela M.R."/>
            <person name="Barry K."/>
            <person name="Chovatia M."/>
            <person name="Clum A."/>
            <person name="Daum C."/>
            <person name="Haridas S."/>
            <person name="He G."/>
            <person name="LaButti K."/>
            <person name="Lipzen A."/>
            <person name="Mondo S."/>
            <person name="Riley R."/>
            <person name="Salamov A."/>
            <person name="Simmons B.A."/>
            <person name="Magnuson J.K."/>
            <person name="Henrissat B."/>
            <person name="Mortensen U.H."/>
            <person name="Larsen T.O."/>
            <person name="Devries R.P."/>
            <person name="Grigoriev I.V."/>
            <person name="Machida M."/>
            <person name="Baker S.E."/>
            <person name="Andersen M.R."/>
        </authorList>
    </citation>
    <scope>NUCLEOTIDE SEQUENCE [LARGE SCALE GENOMIC DNA]</scope>
    <source>
        <strain evidence="1 2">IBT 29228</strain>
    </source>
</reference>
<keyword evidence="2" id="KW-1185">Reference proteome</keyword>
<proteinExistence type="predicted"/>
<evidence type="ECO:0000313" key="2">
    <source>
        <dbReference type="Proteomes" id="UP000326198"/>
    </source>
</evidence>
<evidence type="ECO:0000313" key="1">
    <source>
        <dbReference type="EMBL" id="KAE8378845.1"/>
    </source>
</evidence>